<evidence type="ECO:0000256" key="1">
    <source>
        <dbReference type="SAM" id="Coils"/>
    </source>
</evidence>
<comment type="caution">
    <text evidence="3">The sequence shown here is derived from an EMBL/GenBank/DDBJ whole genome shotgun (WGS) entry which is preliminary data.</text>
</comment>
<reference evidence="3 4" key="1">
    <citation type="submission" date="2023-08" db="EMBL/GenBank/DDBJ databases">
        <title>Black Yeasts Isolated from many extreme environments.</title>
        <authorList>
            <person name="Coleine C."/>
            <person name="Stajich J.E."/>
            <person name="Selbmann L."/>
        </authorList>
    </citation>
    <scope>NUCLEOTIDE SEQUENCE [LARGE SCALE GENOMIC DNA]</scope>
    <source>
        <strain evidence="3 4">CCFEE 5935</strain>
    </source>
</reference>
<keyword evidence="1" id="KW-0175">Coiled coil</keyword>
<dbReference type="GeneID" id="89927313"/>
<dbReference type="RefSeq" id="XP_064658130.1">
    <property type="nucleotide sequence ID" value="XM_064803215.1"/>
</dbReference>
<proteinExistence type="predicted"/>
<feature type="region of interest" description="Disordered" evidence="2">
    <location>
        <begin position="283"/>
        <end position="302"/>
    </location>
</feature>
<evidence type="ECO:0000256" key="2">
    <source>
        <dbReference type="SAM" id="MobiDB-lite"/>
    </source>
</evidence>
<dbReference type="EMBL" id="JAVRRT010000009">
    <property type="protein sequence ID" value="KAK5168664.1"/>
    <property type="molecule type" value="Genomic_DNA"/>
</dbReference>
<keyword evidence="4" id="KW-1185">Reference proteome</keyword>
<evidence type="ECO:0000313" key="4">
    <source>
        <dbReference type="Proteomes" id="UP001337655"/>
    </source>
</evidence>
<feature type="coiled-coil region" evidence="1">
    <location>
        <begin position="497"/>
        <end position="524"/>
    </location>
</feature>
<sequence>MDDCDRRKTTCLGIPTPTELRELAKRPAAQRPLVSTRVDQTIRAFGKLHRRSEDEIEKACDLAHGVSDMVVLLERPRDKHKYAAAFEDLVNDCATLQAVDEMVRFVTNGKRSISDTVILDAFSFKPKKEVDSARAPSDQDCLDVAMEVLRIIKSDVVLTCCTPDLAHHELTRLVRFKDSHKLQAPQCMDKDITGRRTKVVGCFHLSYYINRMPQAIEPKARLTLALAFKLAFTPDISQEDMAAVANFRKKYHLQNTTVLRNNIPKLELLQRLREAHRISTISTTDSECSDSEDRPVGNLIPNRTPETDEEVFDLLWTLPQVSRTDSGMLVMELCLLWQCCYRRHPLQDLIQGWMVDLYHKQTEPDLRNRLANCSDNLLFWTPWADTCRSGDAAISKDRCLFDKKLHKWRRQIAEATGRLNILCLRCDEVSAQLAGDRPSVAREAHQQLAEECKRELRCSVVTLNTSIIHLRGEVCSCQCESQPHRAVMHRPKAKSLADEVLKTVDRLRNNMTNLLEKVGKLEDKSLDCGALGLGTHTMQRVSTYIQSSSPFAPTEEVRSAVMALRMELAAISLTAAILPSPQPVSKVGTASIQSNASDSESLPPGIARLHL</sequence>
<dbReference type="AlphaFoldDB" id="A0AAV9P9M8"/>
<organism evidence="3 4">
    <name type="scientific">Saxophila tyrrhenica</name>
    <dbReference type="NCBI Taxonomy" id="1690608"/>
    <lineage>
        <taxon>Eukaryota</taxon>
        <taxon>Fungi</taxon>
        <taxon>Dikarya</taxon>
        <taxon>Ascomycota</taxon>
        <taxon>Pezizomycotina</taxon>
        <taxon>Dothideomycetes</taxon>
        <taxon>Dothideomycetidae</taxon>
        <taxon>Mycosphaerellales</taxon>
        <taxon>Extremaceae</taxon>
        <taxon>Saxophila</taxon>
    </lineage>
</organism>
<evidence type="ECO:0000313" key="3">
    <source>
        <dbReference type="EMBL" id="KAK5168664.1"/>
    </source>
</evidence>
<dbReference type="Proteomes" id="UP001337655">
    <property type="component" value="Unassembled WGS sequence"/>
</dbReference>
<feature type="region of interest" description="Disordered" evidence="2">
    <location>
        <begin position="584"/>
        <end position="611"/>
    </location>
</feature>
<protein>
    <submittedName>
        <fullName evidence="3">Uncharacterized protein</fullName>
    </submittedName>
</protein>
<name>A0AAV9P9M8_9PEZI</name>
<gene>
    <name evidence="3" type="ORF">LTR77_005973</name>
</gene>
<accession>A0AAV9P9M8</accession>
<feature type="compositionally biased region" description="Polar residues" evidence="2">
    <location>
        <begin position="588"/>
        <end position="600"/>
    </location>
</feature>